<evidence type="ECO:0000313" key="1">
    <source>
        <dbReference type="EMBL" id="KAF0559393.1"/>
    </source>
</evidence>
<dbReference type="OrthoDB" id="10390514at2759"/>
<comment type="caution">
    <text evidence="1">The sequence shown here is derived from an EMBL/GenBank/DDBJ whole genome shotgun (WGS) entry which is preliminary data.</text>
</comment>
<gene>
    <name evidence="1" type="ORF">F8M41_006146</name>
</gene>
<organism evidence="1 2">
    <name type="scientific">Gigaspora margarita</name>
    <dbReference type="NCBI Taxonomy" id="4874"/>
    <lineage>
        <taxon>Eukaryota</taxon>
        <taxon>Fungi</taxon>
        <taxon>Fungi incertae sedis</taxon>
        <taxon>Mucoromycota</taxon>
        <taxon>Glomeromycotina</taxon>
        <taxon>Glomeromycetes</taxon>
        <taxon>Diversisporales</taxon>
        <taxon>Gigasporaceae</taxon>
        <taxon>Gigaspora</taxon>
    </lineage>
</organism>
<accession>A0A8H4B4H2</accession>
<sequence length="84" mass="9603">MKGQMNIVINDNSKLSIVIIDKVNYSKEIYTNEFVSFTTSQSTINHLESNEDLLIINSKELISENSDKSTRVTVHKIELRDNSN</sequence>
<evidence type="ECO:0000313" key="2">
    <source>
        <dbReference type="Proteomes" id="UP000439903"/>
    </source>
</evidence>
<dbReference type="AlphaFoldDB" id="A0A8H4B4H2"/>
<name>A0A8H4B4H2_GIGMA</name>
<dbReference type="EMBL" id="WTPW01000017">
    <property type="protein sequence ID" value="KAF0559393.1"/>
    <property type="molecule type" value="Genomic_DNA"/>
</dbReference>
<keyword evidence="2" id="KW-1185">Reference proteome</keyword>
<protein>
    <submittedName>
        <fullName evidence="1">Uncharacterized protein</fullName>
    </submittedName>
</protein>
<dbReference type="Proteomes" id="UP000439903">
    <property type="component" value="Unassembled WGS sequence"/>
</dbReference>
<reference evidence="1 2" key="1">
    <citation type="journal article" date="2019" name="Environ. Microbiol.">
        <title>At the nexus of three kingdoms: the genome of the mycorrhizal fungus Gigaspora margarita provides insights into plant, endobacterial and fungal interactions.</title>
        <authorList>
            <person name="Venice F."/>
            <person name="Ghignone S."/>
            <person name="Salvioli di Fossalunga A."/>
            <person name="Amselem J."/>
            <person name="Novero M."/>
            <person name="Xianan X."/>
            <person name="Sedzielewska Toro K."/>
            <person name="Morin E."/>
            <person name="Lipzen A."/>
            <person name="Grigoriev I.V."/>
            <person name="Henrissat B."/>
            <person name="Martin F.M."/>
            <person name="Bonfante P."/>
        </authorList>
    </citation>
    <scope>NUCLEOTIDE SEQUENCE [LARGE SCALE GENOMIC DNA]</scope>
    <source>
        <strain evidence="1 2">BEG34</strain>
    </source>
</reference>
<proteinExistence type="predicted"/>